<dbReference type="Pfam" id="PF02537">
    <property type="entry name" value="CRCB"/>
    <property type="match status" value="1"/>
</dbReference>
<dbReference type="HAMAP" id="MF_00454">
    <property type="entry name" value="FluC"/>
    <property type="match status" value="1"/>
</dbReference>
<dbReference type="Proteomes" id="UP001500842">
    <property type="component" value="Unassembled WGS sequence"/>
</dbReference>
<dbReference type="EMBL" id="BAAAOR010000002">
    <property type="protein sequence ID" value="GAA1501973.1"/>
    <property type="molecule type" value="Genomic_DNA"/>
</dbReference>
<evidence type="ECO:0000313" key="11">
    <source>
        <dbReference type="EMBL" id="GAA1501973.1"/>
    </source>
</evidence>
<keyword evidence="5 10" id="KW-0472">Membrane</keyword>
<keyword evidence="10" id="KW-0406">Ion transport</keyword>
<protein>
    <recommendedName>
        <fullName evidence="10">Fluoride-specific ion channel FluC</fullName>
    </recommendedName>
</protein>
<evidence type="ECO:0000313" key="12">
    <source>
        <dbReference type="Proteomes" id="UP001500842"/>
    </source>
</evidence>
<feature type="transmembrane region" description="Helical" evidence="10">
    <location>
        <begin position="33"/>
        <end position="53"/>
    </location>
</feature>
<keyword evidence="2 10" id="KW-1003">Cell membrane</keyword>
<keyword evidence="4 10" id="KW-1133">Transmembrane helix</keyword>
<evidence type="ECO:0000256" key="4">
    <source>
        <dbReference type="ARBA" id="ARBA00022989"/>
    </source>
</evidence>
<comment type="catalytic activity">
    <reaction evidence="8">
        <text>fluoride(in) = fluoride(out)</text>
        <dbReference type="Rhea" id="RHEA:76159"/>
        <dbReference type="ChEBI" id="CHEBI:17051"/>
    </reaction>
    <physiologicalReaction direction="left-to-right" evidence="8">
        <dbReference type="Rhea" id="RHEA:76160"/>
    </physiologicalReaction>
</comment>
<feature type="transmembrane region" description="Helical" evidence="10">
    <location>
        <begin position="92"/>
        <end position="115"/>
    </location>
</feature>
<keyword evidence="10" id="KW-0479">Metal-binding</keyword>
<keyword evidence="3 10" id="KW-0812">Transmembrane</keyword>
<evidence type="ECO:0000256" key="3">
    <source>
        <dbReference type="ARBA" id="ARBA00022692"/>
    </source>
</evidence>
<dbReference type="NCBIfam" id="TIGR00494">
    <property type="entry name" value="crcB"/>
    <property type="match status" value="1"/>
</dbReference>
<evidence type="ECO:0000256" key="5">
    <source>
        <dbReference type="ARBA" id="ARBA00023136"/>
    </source>
</evidence>
<sequence length="119" mass="12330">MTGWLLVCVGAAAGAPARYLVDRFVQVRHSSRIPWGTLAINLSGSLLLGCLYGGAAGSELLLLVGTGFCGAFTTFSTFAFESVRLLEERASWAALANLSVTLLGGLGAAFVGFALTASW</sequence>
<keyword evidence="10" id="KW-0813">Transport</keyword>
<organism evidence="11 12">
    <name type="scientific">Nocardioides humi</name>
    <dbReference type="NCBI Taxonomy" id="449461"/>
    <lineage>
        <taxon>Bacteria</taxon>
        <taxon>Bacillati</taxon>
        <taxon>Actinomycetota</taxon>
        <taxon>Actinomycetes</taxon>
        <taxon>Propionibacteriales</taxon>
        <taxon>Nocardioidaceae</taxon>
        <taxon>Nocardioides</taxon>
    </lineage>
</organism>
<comment type="caution">
    <text evidence="11">The sequence shown here is derived from an EMBL/GenBank/DDBJ whole genome shotgun (WGS) entry which is preliminary data.</text>
</comment>
<evidence type="ECO:0000256" key="9">
    <source>
        <dbReference type="ARBA" id="ARBA00049940"/>
    </source>
</evidence>
<keyword evidence="10" id="KW-0915">Sodium</keyword>
<gene>
    <name evidence="10 11" type="primary">crcB</name>
    <name evidence="10" type="synonym">fluC</name>
    <name evidence="11" type="ORF">GCM10009788_01240</name>
</gene>
<evidence type="ECO:0000256" key="7">
    <source>
        <dbReference type="ARBA" id="ARBA00035120"/>
    </source>
</evidence>
<comment type="subcellular location">
    <subcellularLocation>
        <location evidence="1 10">Cell membrane</location>
        <topology evidence="1 10">Multi-pass membrane protein</topology>
    </subcellularLocation>
</comment>
<feature type="binding site" evidence="10">
    <location>
        <position position="73"/>
    </location>
    <ligand>
        <name>Na(+)</name>
        <dbReference type="ChEBI" id="CHEBI:29101"/>
        <note>structural</note>
    </ligand>
</feature>
<comment type="similarity">
    <text evidence="7 10">Belongs to the fluoride channel Fluc/FEX (TC 1.A.43) family.</text>
</comment>
<dbReference type="NCBIfam" id="NF010824">
    <property type="entry name" value="PRK14228.1"/>
    <property type="match status" value="1"/>
</dbReference>
<comment type="function">
    <text evidence="9 10">Fluoride-specific ion channel. Important for reducing fluoride concentration in the cell, thus reducing its toxicity.</text>
</comment>
<evidence type="ECO:0000256" key="10">
    <source>
        <dbReference type="HAMAP-Rule" id="MF_00454"/>
    </source>
</evidence>
<accession>A0ABN1ZPZ3</accession>
<comment type="activity regulation">
    <text evidence="10">Na(+) is not transported, but it plays an essential structural role and its presence is essential for fluoride channel function.</text>
</comment>
<evidence type="ECO:0000256" key="6">
    <source>
        <dbReference type="ARBA" id="ARBA00023303"/>
    </source>
</evidence>
<feature type="binding site" evidence="10">
    <location>
        <position position="70"/>
    </location>
    <ligand>
        <name>Na(+)</name>
        <dbReference type="ChEBI" id="CHEBI:29101"/>
        <note>structural</note>
    </ligand>
</feature>
<dbReference type="RefSeq" id="WP_141003548.1">
    <property type="nucleotide sequence ID" value="NZ_BAAAOR010000002.1"/>
</dbReference>
<evidence type="ECO:0000256" key="8">
    <source>
        <dbReference type="ARBA" id="ARBA00035585"/>
    </source>
</evidence>
<reference evidence="11 12" key="1">
    <citation type="journal article" date="2019" name="Int. J. Syst. Evol. Microbiol.">
        <title>The Global Catalogue of Microorganisms (GCM) 10K type strain sequencing project: providing services to taxonomists for standard genome sequencing and annotation.</title>
        <authorList>
            <consortium name="The Broad Institute Genomics Platform"/>
            <consortium name="The Broad Institute Genome Sequencing Center for Infectious Disease"/>
            <person name="Wu L."/>
            <person name="Ma J."/>
        </authorList>
    </citation>
    <scope>NUCLEOTIDE SEQUENCE [LARGE SCALE GENOMIC DNA]</scope>
    <source>
        <strain evidence="11 12">JCM 14942</strain>
    </source>
</reference>
<keyword evidence="12" id="KW-1185">Reference proteome</keyword>
<feature type="transmembrane region" description="Helical" evidence="10">
    <location>
        <begin position="60"/>
        <end position="80"/>
    </location>
</feature>
<keyword evidence="6 10" id="KW-0407">Ion channel</keyword>
<dbReference type="PANTHER" id="PTHR28259:SF1">
    <property type="entry name" value="FLUORIDE EXPORT PROTEIN 1-RELATED"/>
    <property type="match status" value="1"/>
</dbReference>
<name>A0ABN1ZPZ3_9ACTN</name>
<proteinExistence type="inferred from homology"/>
<evidence type="ECO:0000256" key="2">
    <source>
        <dbReference type="ARBA" id="ARBA00022475"/>
    </source>
</evidence>
<evidence type="ECO:0000256" key="1">
    <source>
        <dbReference type="ARBA" id="ARBA00004651"/>
    </source>
</evidence>
<dbReference type="InterPro" id="IPR003691">
    <property type="entry name" value="FluC"/>
</dbReference>
<dbReference type="PANTHER" id="PTHR28259">
    <property type="entry name" value="FLUORIDE EXPORT PROTEIN 1-RELATED"/>
    <property type="match status" value="1"/>
</dbReference>